<dbReference type="InterPro" id="IPR010982">
    <property type="entry name" value="Lambda_DNA-bd_dom_sf"/>
</dbReference>
<dbReference type="Pfam" id="PF13560">
    <property type="entry name" value="HTH_31"/>
    <property type="match status" value="1"/>
</dbReference>
<proteinExistence type="predicted"/>
<name>A0ABS7QLR5_9ACTN</name>
<dbReference type="InterPro" id="IPR043917">
    <property type="entry name" value="DUF5753"/>
</dbReference>
<dbReference type="EMBL" id="JAINVZ010000002">
    <property type="protein sequence ID" value="MBY8883878.1"/>
    <property type="molecule type" value="Genomic_DNA"/>
</dbReference>
<dbReference type="PROSITE" id="PS50943">
    <property type="entry name" value="HTH_CROC1"/>
    <property type="match status" value="1"/>
</dbReference>
<sequence length="263" mass="29460">MAWRYCGSQIKLWREKAGVTRDKLAQTASYEYETIKSMETGRRRPTLRVLQVADELCGAGGLLLAAQDYLKPEKFPARSREFMLIEAEAITIHSYEALLIPGLLQTEAYARALINESCPPRDDETIEARIAARLQRQGKLTCKPLTHCSFVLYEGSLRSLVGGRAVMKEQLLRLVELGKLRNVSIQVLPVDKGANSAALDGSFVLLETADHEHYAYIESQDTSTLYSDPDRLSSLSQRYGMIRMQALNVEASAEFISKLAEEL</sequence>
<accession>A0ABS7QLR5</accession>
<dbReference type="Pfam" id="PF19054">
    <property type="entry name" value="DUF5753"/>
    <property type="match status" value="1"/>
</dbReference>
<feature type="domain" description="HTH cro/C1-type" evidence="1">
    <location>
        <begin position="10"/>
        <end position="51"/>
    </location>
</feature>
<dbReference type="Gene3D" id="1.10.260.40">
    <property type="entry name" value="lambda repressor-like DNA-binding domains"/>
    <property type="match status" value="1"/>
</dbReference>
<reference evidence="2 3" key="1">
    <citation type="submission" date="2021-08" db="EMBL/GenBank/DDBJ databases">
        <title>Streptomyces sp. PTM05 isolated from lichen.</title>
        <authorList>
            <person name="Somphong A."/>
            <person name="Phongsopitanun W."/>
            <person name="Tanasupawat S."/>
        </authorList>
    </citation>
    <scope>NUCLEOTIDE SEQUENCE [LARGE SCALE GENOMIC DNA]</scope>
    <source>
        <strain evidence="2 3">Ptm05</strain>
    </source>
</reference>
<keyword evidence="3" id="KW-1185">Reference proteome</keyword>
<dbReference type="Proteomes" id="UP001198565">
    <property type="component" value="Unassembled WGS sequence"/>
</dbReference>
<organism evidence="2 3">
    <name type="scientific">Streptantibioticus parmotrematis</name>
    <dbReference type="NCBI Taxonomy" id="2873249"/>
    <lineage>
        <taxon>Bacteria</taxon>
        <taxon>Bacillati</taxon>
        <taxon>Actinomycetota</taxon>
        <taxon>Actinomycetes</taxon>
        <taxon>Kitasatosporales</taxon>
        <taxon>Streptomycetaceae</taxon>
        <taxon>Streptantibioticus</taxon>
    </lineage>
</organism>
<evidence type="ECO:0000259" key="1">
    <source>
        <dbReference type="PROSITE" id="PS50943"/>
    </source>
</evidence>
<dbReference type="CDD" id="cd00093">
    <property type="entry name" value="HTH_XRE"/>
    <property type="match status" value="1"/>
</dbReference>
<comment type="caution">
    <text evidence="2">The sequence shown here is derived from an EMBL/GenBank/DDBJ whole genome shotgun (WGS) entry which is preliminary data.</text>
</comment>
<evidence type="ECO:0000313" key="2">
    <source>
        <dbReference type="EMBL" id="MBY8883878.1"/>
    </source>
</evidence>
<evidence type="ECO:0000313" key="3">
    <source>
        <dbReference type="Proteomes" id="UP001198565"/>
    </source>
</evidence>
<protein>
    <submittedName>
        <fullName evidence="2">Helix-turn-helix domain-containing protein</fullName>
    </submittedName>
</protein>
<dbReference type="SMART" id="SM00530">
    <property type="entry name" value="HTH_XRE"/>
    <property type="match status" value="1"/>
</dbReference>
<dbReference type="InterPro" id="IPR001387">
    <property type="entry name" value="Cro/C1-type_HTH"/>
</dbReference>
<gene>
    <name evidence="2" type="ORF">K7472_03355</name>
</gene>
<dbReference type="SUPFAM" id="SSF47413">
    <property type="entry name" value="lambda repressor-like DNA-binding domains"/>
    <property type="match status" value="1"/>
</dbReference>